<dbReference type="RefSeq" id="WP_038676142.1">
    <property type="nucleotide sequence ID" value="NZ_BJMC01000025.1"/>
</dbReference>
<dbReference type="Proteomes" id="UP000030300">
    <property type="component" value="Chromosome"/>
</dbReference>
<proteinExistence type="predicted"/>
<sequence>MTERVRVTGPPRHPAAGRPASRLGDVHEQTALGDVYLRSLLREQLGLAVRVLGLLAATLGIVPLVFHLAPGLADAQPLGIPLPWLLLGVLAHPFLLLLAWRYVRRAERNERAFADLVHGDNADNADSPETS</sequence>
<accession>A0A0A1DGX3</accession>
<dbReference type="KEGG" id="psim:KR76_01565"/>
<dbReference type="AlphaFoldDB" id="A0A0A1DGX3"/>
<dbReference type="STRING" id="2045.KR76_01565"/>
<dbReference type="GeneID" id="96607681"/>
<dbReference type="EMBL" id="CP009896">
    <property type="protein sequence ID" value="AIY15783.1"/>
    <property type="molecule type" value="Genomic_DNA"/>
</dbReference>
<reference evidence="1 2" key="1">
    <citation type="journal article" date="2015" name="Genome Announc.">
        <title>Complete Genome Sequence of Steroid-Transforming Nocardioides simplex VKM Ac-2033D.</title>
        <authorList>
            <person name="Shtratnikova V.Y."/>
            <person name="Schelkunov M.I."/>
            <person name="Pekov Y.A."/>
            <person name="Fokina V.V."/>
            <person name="Logacheva M.D."/>
            <person name="Sokolov S.L."/>
            <person name="Bragin E.Y."/>
            <person name="Ashapkin V.V."/>
            <person name="Donova M.V."/>
        </authorList>
    </citation>
    <scope>NUCLEOTIDE SEQUENCE [LARGE SCALE GENOMIC DNA]</scope>
    <source>
        <strain evidence="1 2">VKM Ac-2033D</strain>
    </source>
</reference>
<organism evidence="1 2">
    <name type="scientific">Nocardioides simplex</name>
    <name type="common">Arthrobacter simplex</name>
    <dbReference type="NCBI Taxonomy" id="2045"/>
    <lineage>
        <taxon>Bacteria</taxon>
        <taxon>Bacillati</taxon>
        <taxon>Actinomycetota</taxon>
        <taxon>Actinomycetes</taxon>
        <taxon>Propionibacteriales</taxon>
        <taxon>Nocardioidaceae</taxon>
        <taxon>Pimelobacter</taxon>
    </lineage>
</organism>
<keyword evidence="2" id="KW-1185">Reference proteome</keyword>
<evidence type="ECO:0000313" key="2">
    <source>
        <dbReference type="Proteomes" id="UP000030300"/>
    </source>
</evidence>
<dbReference type="HOGENOM" id="CLU_136228_1_0_11"/>
<protein>
    <submittedName>
        <fullName evidence="1">Uncharacterized protein</fullName>
    </submittedName>
</protein>
<evidence type="ECO:0000313" key="1">
    <source>
        <dbReference type="EMBL" id="AIY15783.1"/>
    </source>
</evidence>
<gene>
    <name evidence="1" type="ORF">KR76_01565</name>
</gene>
<dbReference type="OrthoDB" id="5186135at2"/>
<dbReference type="eggNOG" id="ENOG5032YM2">
    <property type="taxonomic scope" value="Bacteria"/>
</dbReference>
<name>A0A0A1DGX3_NOCSI</name>